<evidence type="ECO:0000313" key="2">
    <source>
        <dbReference type="EMBL" id="TQL86459.1"/>
    </source>
</evidence>
<organism evidence="2 3">
    <name type="scientific">Microbacterium saperdae</name>
    <dbReference type="NCBI Taxonomy" id="69368"/>
    <lineage>
        <taxon>Bacteria</taxon>
        <taxon>Bacillati</taxon>
        <taxon>Actinomycetota</taxon>
        <taxon>Actinomycetes</taxon>
        <taxon>Micrococcales</taxon>
        <taxon>Microbacteriaceae</taxon>
        <taxon>Microbacterium</taxon>
    </lineage>
</organism>
<feature type="transmembrane region" description="Helical" evidence="1">
    <location>
        <begin position="62"/>
        <end position="82"/>
    </location>
</feature>
<feature type="transmembrane region" description="Helical" evidence="1">
    <location>
        <begin position="94"/>
        <end position="112"/>
    </location>
</feature>
<feature type="transmembrane region" description="Helical" evidence="1">
    <location>
        <begin position="255"/>
        <end position="277"/>
    </location>
</feature>
<feature type="transmembrane region" description="Helical" evidence="1">
    <location>
        <begin position="284"/>
        <end position="303"/>
    </location>
</feature>
<dbReference type="SUPFAM" id="SSF103473">
    <property type="entry name" value="MFS general substrate transporter"/>
    <property type="match status" value="1"/>
</dbReference>
<keyword evidence="3" id="KW-1185">Reference proteome</keyword>
<feature type="transmembrane region" description="Helical" evidence="1">
    <location>
        <begin position="178"/>
        <end position="199"/>
    </location>
</feature>
<dbReference type="OrthoDB" id="5317164at2"/>
<keyword evidence="1" id="KW-0472">Membrane</keyword>
<name>A0A543BNP8_9MICO</name>
<dbReference type="Proteomes" id="UP000317209">
    <property type="component" value="Unassembled WGS sequence"/>
</dbReference>
<feature type="transmembrane region" description="Helical" evidence="1">
    <location>
        <begin position="344"/>
        <end position="367"/>
    </location>
</feature>
<dbReference type="InterPro" id="IPR052524">
    <property type="entry name" value="MFS_Cyanate_Porter"/>
</dbReference>
<dbReference type="InterPro" id="IPR036259">
    <property type="entry name" value="MFS_trans_sf"/>
</dbReference>
<feature type="transmembrane region" description="Helical" evidence="1">
    <location>
        <begin position="220"/>
        <end position="243"/>
    </location>
</feature>
<dbReference type="GO" id="GO:0022857">
    <property type="term" value="F:transmembrane transporter activity"/>
    <property type="evidence" value="ECO:0007669"/>
    <property type="project" value="InterPro"/>
</dbReference>
<gene>
    <name evidence="2" type="ORF">FB560_2119</name>
</gene>
<dbReference type="EMBL" id="VFOX01000001">
    <property type="protein sequence ID" value="TQL86459.1"/>
    <property type="molecule type" value="Genomic_DNA"/>
</dbReference>
<dbReference type="RefSeq" id="WP_141872310.1">
    <property type="nucleotide sequence ID" value="NZ_VFOX01000001.1"/>
</dbReference>
<feature type="transmembrane region" description="Helical" evidence="1">
    <location>
        <begin position="145"/>
        <end position="166"/>
    </location>
</feature>
<dbReference type="InterPro" id="IPR011701">
    <property type="entry name" value="MFS"/>
</dbReference>
<dbReference type="Gene3D" id="1.20.1250.20">
    <property type="entry name" value="MFS general substrate transporter like domains"/>
    <property type="match status" value="1"/>
</dbReference>
<accession>A0A543BNP8</accession>
<protein>
    <submittedName>
        <fullName evidence="2">CP family cyanate transporter-like MFS transporter</fullName>
    </submittedName>
</protein>
<keyword evidence="1" id="KW-1133">Transmembrane helix</keyword>
<dbReference type="PANTHER" id="PTHR23523">
    <property type="match status" value="1"/>
</dbReference>
<evidence type="ECO:0000313" key="3">
    <source>
        <dbReference type="Proteomes" id="UP000317209"/>
    </source>
</evidence>
<comment type="caution">
    <text evidence="2">The sequence shown here is derived from an EMBL/GenBank/DDBJ whole genome shotgun (WGS) entry which is preliminary data.</text>
</comment>
<feature type="transmembrane region" description="Helical" evidence="1">
    <location>
        <begin position="118"/>
        <end position="138"/>
    </location>
</feature>
<feature type="transmembrane region" description="Helical" evidence="1">
    <location>
        <begin position="309"/>
        <end position="332"/>
    </location>
</feature>
<proteinExistence type="predicted"/>
<dbReference type="AlphaFoldDB" id="A0A543BNP8"/>
<evidence type="ECO:0000256" key="1">
    <source>
        <dbReference type="SAM" id="Phobius"/>
    </source>
</evidence>
<feature type="transmembrane region" description="Helical" evidence="1">
    <location>
        <begin position="373"/>
        <end position="395"/>
    </location>
</feature>
<dbReference type="Pfam" id="PF07690">
    <property type="entry name" value="MFS_1"/>
    <property type="match status" value="1"/>
</dbReference>
<dbReference type="PANTHER" id="PTHR23523:SF2">
    <property type="entry name" value="2-NITROIMIDAZOLE TRANSPORTER"/>
    <property type="match status" value="1"/>
</dbReference>
<reference evidence="2 3" key="1">
    <citation type="submission" date="2019-06" db="EMBL/GenBank/DDBJ databases">
        <title>Sequencing the genomes of 1000 actinobacteria strains.</title>
        <authorList>
            <person name="Klenk H.-P."/>
        </authorList>
    </citation>
    <scope>NUCLEOTIDE SEQUENCE [LARGE SCALE GENOMIC DNA]</scope>
    <source>
        <strain evidence="2 3">DSM 20169</strain>
    </source>
</reference>
<keyword evidence="1" id="KW-0812">Transmembrane</keyword>
<sequence>MTVVWLPMAFVSSRSEPSSAKVQERAIGLGAALLVGLNLRPAITSVASLLEPTGAWFALNPVQLSMLATLPVIAFGVTAPLGPLLARRLGVVRTLAWAMGALAAALVLRAMVPGGLLVGTFLEGAAIMAAGTLLPPYLKSLGAGGLWIGLSSMSFSAGAALGAGFTVPLSHTAGGPPIALALWALPALLALAAMLRVALRSRAPVHSGERMQLTRATLPTVALITVMFGLQAMLFFAVAAWLPRLLGDRGVDAATAGWLLALASIAGLIPTLLAPMLARRRRALLWFGPGLGVVMLIAFVWLASGDTSYVAITLVLGAVQGATFGLSLSLIVSQSADEASAGMLSAVSQGVGYAFAGAGSLLVGVLHDATGDWTAGLLFMIVSAAVLSVVVALVIRRPPVDLRAGSRVRV</sequence>